<dbReference type="EMBL" id="JAAJBV010000008">
    <property type="protein sequence ID" value="NHM05207.1"/>
    <property type="molecule type" value="Genomic_DNA"/>
</dbReference>
<protein>
    <submittedName>
        <fullName evidence="2">Uncharacterized protein</fullName>
    </submittedName>
</protein>
<sequence>MEINNESQFDQFEKKIIRRKLLPIWMKIFCWIFMFMGVMAILSLLYGAFGNQADLSFYGLQTTRPISVIGICIVAIMVFKAFTAYSLWFEKDNAIILSKIDSLAGIFICIISMFLMPFIIEDSIFSIRLEILFLIPYYMKISKIEYEWDNLESL</sequence>
<feature type="transmembrane region" description="Helical" evidence="1">
    <location>
        <begin position="66"/>
        <end position="88"/>
    </location>
</feature>
<keyword evidence="1" id="KW-0472">Membrane</keyword>
<proteinExistence type="predicted"/>
<dbReference type="RefSeq" id="WP_166237229.1">
    <property type="nucleotide sequence ID" value="NZ_JAAJBV010000008.1"/>
</dbReference>
<gene>
    <name evidence="2" type="ORF">G4L40_10870</name>
</gene>
<keyword evidence="1" id="KW-0812">Transmembrane</keyword>
<organism evidence="2 3">
    <name type="scientific">Flavobacterium celericrescens</name>
    <dbReference type="NCBI Taxonomy" id="2709780"/>
    <lineage>
        <taxon>Bacteria</taxon>
        <taxon>Pseudomonadati</taxon>
        <taxon>Bacteroidota</taxon>
        <taxon>Flavobacteriia</taxon>
        <taxon>Flavobacteriales</taxon>
        <taxon>Flavobacteriaceae</taxon>
        <taxon>Flavobacterium</taxon>
    </lineage>
</organism>
<name>A0ABX0IEY5_9FLAO</name>
<dbReference type="Proteomes" id="UP000761423">
    <property type="component" value="Unassembled WGS sequence"/>
</dbReference>
<keyword evidence="3" id="KW-1185">Reference proteome</keyword>
<reference evidence="2 3" key="1">
    <citation type="submission" date="2020-02" db="EMBL/GenBank/DDBJ databases">
        <authorList>
            <person name="Chen W.-M."/>
        </authorList>
    </citation>
    <scope>NUCLEOTIDE SEQUENCE [LARGE SCALE GENOMIC DNA]</scope>
    <source>
        <strain evidence="2 3">TWA-26</strain>
    </source>
</reference>
<feature type="transmembrane region" description="Helical" evidence="1">
    <location>
        <begin position="24"/>
        <end position="46"/>
    </location>
</feature>
<comment type="caution">
    <text evidence="2">The sequence shown here is derived from an EMBL/GenBank/DDBJ whole genome shotgun (WGS) entry which is preliminary data.</text>
</comment>
<evidence type="ECO:0000313" key="3">
    <source>
        <dbReference type="Proteomes" id="UP000761423"/>
    </source>
</evidence>
<feature type="transmembrane region" description="Helical" evidence="1">
    <location>
        <begin position="100"/>
        <end position="120"/>
    </location>
</feature>
<keyword evidence="1" id="KW-1133">Transmembrane helix</keyword>
<evidence type="ECO:0000256" key="1">
    <source>
        <dbReference type="SAM" id="Phobius"/>
    </source>
</evidence>
<evidence type="ECO:0000313" key="2">
    <source>
        <dbReference type="EMBL" id="NHM05207.1"/>
    </source>
</evidence>
<accession>A0ABX0IEY5</accession>